<protein>
    <recommendedName>
        <fullName evidence="4">Secreted protein</fullName>
    </recommendedName>
</protein>
<evidence type="ECO:0000313" key="2">
    <source>
        <dbReference type="EMBL" id="KAF5350710.1"/>
    </source>
</evidence>
<name>A0A8H5FUY0_9AGAR</name>
<comment type="caution">
    <text evidence="2">The sequence shown here is derived from an EMBL/GenBank/DDBJ whole genome shotgun (WGS) entry which is preliminary data.</text>
</comment>
<evidence type="ECO:0000256" key="1">
    <source>
        <dbReference type="SAM" id="SignalP"/>
    </source>
</evidence>
<keyword evidence="3" id="KW-1185">Reference proteome</keyword>
<accession>A0A8H5FUY0</accession>
<reference evidence="2 3" key="1">
    <citation type="journal article" date="2020" name="ISME J.">
        <title>Uncovering the hidden diversity of litter-decomposition mechanisms in mushroom-forming fungi.</title>
        <authorList>
            <person name="Floudas D."/>
            <person name="Bentzer J."/>
            <person name="Ahren D."/>
            <person name="Johansson T."/>
            <person name="Persson P."/>
            <person name="Tunlid A."/>
        </authorList>
    </citation>
    <scope>NUCLEOTIDE SEQUENCE [LARGE SCALE GENOMIC DNA]</scope>
    <source>
        <strain evidence="2 3">CBS 146.42</strain>
    </source>
</reference>
<gene>
    <name evidence="2" type="ORF">D9756_008567</name>
</gene>
<proteinExistence type="predicted"/>
<dbReference type="AlphaFoldDB" id="A0A8H5FUY0"/>
<dbReference type="Proteomes" id="UP000559027">
    <property type="component" value="Unassembled WGS sequence"/>
</dbReference>
<feature type="signal peptide" evidence="1">
    <location>
        <begin position="1"/>
        <end position="22"/>
    </location>
</feature>
<organism evidence="2 3">
    <name type="scientific">Leucocoprinus leucothites</name>
    <dbReference type="NCBI Taxonomy" id="201217"/>
    <lineage>
        <taxon>Eukaryota</taxon>
        <taxon>Fungi</taxon>
        <taxon>Dikarya</taxon>
        <taxon>Basidiomycota</taxon>
        <taxon>Agaricomycotina</taxon>
        <taxon>Agaricomycetes</taxon>
        <taxon>Agaricomycetidae</taxon>
        <taxon>Agaricales</taxon>
        <taxon>Agaricineae</taxon>
        <taxon>Agaricaceae</taxon>
        <taxon>Leucocoprinus</taxon>
    </lineage>
</organism>
<evidence type="ECO:0008006" key="4">
    <source>
        <dbReference type="Google" id="ProtNLM"/>
    </source>
</evidence>
<feature type="chain" id="PRO_5034897742" description="Secreted protein" evidence="1">
    <location>
        <begin position="23"/>
        <end position="75"/>
    </location>
</feature>
<dbReference type="OrthoDB" id="10477306at2759"/>
<sequence>MKCNTYYLLLALTVGYTRIVTGAPITETQYASTIVIDLPAPSGLSHPKVSEDIHIHLDGIFLRREKHHDGPDIMA</sequence>
<evidence type="ECO:0000313" key="3">
    <source>
        <dbReference type="Proteomes" id="UP000559027"/>
    </source>
</evidence>
<dbReference type="EMBL" id="JAACJO010000014">
    <property type="protein sequence ID" value="KAF5350710.1"/>
    <property type="molecule type" value="Genomic_DNA"/>
</dbReference>
<keyword evidence="1" id="KW-0732">Signal</keyword>